<accession>A0AAV4NAG6</accession>
<keyword evidence="3" id="KW-1185">Reference proteome</keyword>
<evidence type="ECO:0000256" key="1">
    <source>
        <dbReference type="SAM" id="MobiDB-lite"/>
    </source>
</evidence>
<dbReference type="EMBL" id="BPLQ01001297">
    <property type="protein sequence ID" value="GIX80474.1"/>
    <property type="molecule type" value="Genomic_DNA"/>
</dbReference>
<sequence length="127" mass="13937">MQLHPLLLSERPFSASTAFNKPLRSPTSTHANTKKKVCSPIMAGKMQTMSSPGKPHPPPLSLPFPEVCSVLPRGQKCSVRPQECWLRLNLLTSGIWQPRKGVGREVKGTHCSRKHLSRGCSEVVGSN</sequence>
<evidence type="ECO:0000313" key="2">
    <source>
        <dbReference type="EMBL" id="GIX80474.1"/>
    </source>
</evidence>
<feature type="region of interest" description="Disordered" evidence="1">
    <location>
        <begin position="17"/>
        <end position="36"/>
    </location>
</feature>
<protein>
    <submittedName>
        <fullName evidence="2">Uncharacterized protein</fullName>
    </submittedName>
</protein>
<feature type="compositionally biased region" description="Polar residues" evidence="1">
    <location>
        <begin position="17"/>
        <end position="31"/>
    </location>
</feature>
<organism evidence="2 3">
    <name type="scientific">Caerostris darwini</name>
    <dbReference type="NCBI Taxonomy" id="1538125"/>
    <lineage>
        <taxon>Eukaryota</taxon>
        <taxon>Metazoa</taxon>
        <taxon>Ecdysozoa</taxon>
        <taxon>Arthropoda</taxon>
        <taxon>Chelicerata</taxon>
        <taxon>Arachnida</taxon>
        <taxon>Araneae</taxon>
        <taxon>Araneomorphae</taxon>
        <taxon>Entelegynae</taxon>
        <taxon>Araneoidea</taxon>
        <taxon>Araneidae</taxon>
        <taxon>Caerostris</taxon>
    </lineage>
</organism>
<dbReference type="Proteomes" id="UP001054837">
    <property type="component" value="Unassembled WGS sequence"/>
</dbReference>
<dbReference type="AlphaFoldDB" id="A0AAV4NAG6"/>
<proteinExistence type="predicted"/>
<name>A0AAV4NAG6_9ARAC</name>
<comment type="caution">
    <text evidence="2">The sequence shown here is derived from an EMBL/GenBank/DDBJ whole genome shotgun (WGS) entry which is preliminary data.</text>
</comment>
<evidence type="ECO:0000313" key="3">
    <source>
        <dbReference type="Proteomes" id="UP001054837"/>
    </source>
</evidence>
<gene>
    <name evidence="2" type="ORF">CDAR_366851</name>
</gene>
<reference evidence="2 3" key="1">
    <citation type="submission" date="2021-06" db="EMBL/GenBank/DDBJ databases">
        <title>Caerostris darwini draft genome.</title>
        <authorList>
            <person name="Kono N."/>
            <person name="Arakawa K."/>
        </authorList>
    </citation>
    <scope>NUCLEOTIDE SEQUENCE [LARGE SCALE GENOMIC DNA]</scope>
</reference>